<comment type="caution">
    <text evidence="2">The sequence shown here is derived from an EMBL/GenBank/DDBJ whole genome shotgun (WGS) entry which is preliminary data.</text>
</comment>
<dbReference type="SUPFAM" id="SSF109604">
    <property type="entry name" value="HD-domain/PDEase-like"/>
    <property type="match status" value="1"/>
</dbReference>
<dbReference type="RefSeq" id="WP_058294526.1">
    <property type="nucleotide sequence ID" value="NZ_CAMRXB010000085.1"/>
</dbReference>
<reference evidence="2 3" key="1">
    <citation type="submission" date="2017-10" db="EMBL/GenBank/DDBJ databases">
        <title>Effective Description of Clostridium neonatale sp. nov. linked to necrotizing enterocolitis in neonates and a clarification of species assignable to the genus Clostridium (Prazmowski 1880) emend. Lawson and Rainey 2016.</title>
        <authorList>
            <person name="Bernard K."/>
            <person name="Burdz T."/>
            <person name="Wiebe D."/>
            <person name="Balcewich B."/>
            <person name="Alfa M."/>
            <person name="Bernier A.-M."/>
        </authorList>
    </citation>
    <scope>NUCLEOTIDE SEQUENCE [LARGE SCALE GENOMIC DNA]</scope>
    <source>
        <strain evidence="2 3">LCDC99A005</strain>
    </source>
</reference>
<dbReference type="EMBL" id="PDCJ01000001">
    <property type="protein sequence ID" value="PEG30354.1"/>
    <property type="molecule type" value="Genomic_DNA"/>
</dbReference>
<dbReference type="Gene3D" id="1.10.3210.10">
    <property type="entry name" value="Hypothetical protein af1432"/>
    <property type="match status" value="1"/>
</dbReference>
<dbReference type="STRING" id="137838.GCA_001458595_01660"/>
<dbReference type="Proteomes" id="UP000220840">
    <property type="component" value="Unassembled WGS sequence"/>
</dbReference>
<proteinExistence type="predicted"/>
<feature type="domain" description="HD/PDEase" evidence="1">
    <location>
        <begin position="19"/>
        <end position="150"/>
    </location>
</feature>
<keyword evidence="2" id="KW-0378">Hydrolase</keyword>
<dbReference type="GO" id="GO:0016787">
    <property type="term" value="F:hydrolase activity"/>
    <property type="evidence" value="ECO:0007669"/>
    <property type="project" value="UniProtKB-KW"/>
</dbReference>
<evidence type="ECO:0000313" key="2">
    <source>
        <dbReference type="EMBL" id="PEG30354.1"/>
    </source>
</evidence>
<dbReference type="SMART" id="SM00471">
    <property type="entry name" value="HDc"/>
    <property type="match status" value="1"/>
</dbReference>
<dbReference type="CDD" id="cd00077">
    <property type="entry name" value="HDc"/>
    <property type="match status" value="1"/>
</dbReference>
<dbReference type="InterPro" id="IPR006674">
    <property type="entry name" value="HD_domain"/>
</dbReference>
<sequence>MIPTRKQAEEELKLAGQLNQGLWEEHARNVGRAAEEIAKHCKGLDSDKAYVLGCLHDIGRRVGIVGVKHIITGYDYAMEKGWDEVARVCLTHSYSVQDIKAEIGKFDITEEEYNRIDRFLKSVKYDEYDKLIILCDSLATAQGFCLLEKRFVDTTRRYGVFPFTIDRWNATIEIKEYFEKQMGCSVYDILPNVKETTFID</sequence>
<dbReference type="OrthoDB" id="9794480at2"/>
<dbReference type="AlphaFoldDB" id="A0A2A7MF26"/>
<name>A0A2A7MF26_9CLOT</name>
<protein>
    <submittedName>
        <fullName evidence="2">Phosphohydrolase</fullName>
    </submittedName>
</protein>
<organism evidence="2 3">
    <name type="scientific">Clostridium neonatale</name>
    <dbReference type="NCBI Taxonomy" id="137838"/>
    <lineage>
        <taxon>Bacteria</taxon>
        <taxon>Bacillati</taxon>
        <taxon>Bacillota</taxon>
        <taxon>Clostridia</taxon>
        <taxon>Eubacteriales</taxon>
        <taxon>Clostridiaceae</taxon>
        <taxon>Clostridium</taxon>
    </lineage>
</organism>
<dbReference type="InterPro" id="IPR003607">
    <property type="entry name" value="HD/PDEase_dom"/>
</dbReference>
<evidence type="ECO:0000313" key="3">
    <source>
        <dbReference type="Proteomes" id="UP000220840"/>
    </source>
</evidence>
<dbReference type="Pfam" id="PF01966">
    <property type="entry name" value="HD"/>
    <property type="match status" value="1"/>
</dbReference>
<gene>
    <name evidence="2" type="ORF">CQ394_01095</name>
</gene>
<accession>A0A2A7MF26</accession>
<evidence type="ECO:0000259" key="1">
    <source>
        <dbReference type="SMART" id="SM00471"/>
    </source>
</evidence>
<keyword evidence="3" id="KW-1185">Reference proteome</keyword>